<dbReference type="AlphaFoldDB" id="A0A091CRM9"/>
<accession>A0A091CRM9</accession>
<reference evidence="1 2" key="1">
    <citation type="submission" date="2013-11" db="EMBL/GenBank/DDBJ databases">
        <title>The Damaraland mole rat (Fukomys damarensis) genome and evolution of African mole rats.</title>
        <authorList>
            <person name="Gladyshev V.N."/>
            <person name="Fang X."/>
        </authorList>
    </citation>
    <scope>NUCLEOTIDE SEQUENCE [LARGE SCALE GENOMIC DNA]</scope>
    <source>
        <tissue evidence="1">Liver</tissue>
    </source>
</reference>
<dbReference type="Proteomes" id="UP000028990">
    <property type="component" value="Unassembled WGS sequence"/>
</dbReference>
<dbReference type="EMBL" id="KN124730">
    <property type="protein sequence ID" value="KFO20468.1"/>
    <property type="molecule type" value="Genomic_DNA"/>
</dbReference>
<protein>
    <submittedName>
        <fullName evidence="1">Uncharacterized protein</fullName>
    </submittedName>
</protein>
<evidence type="ECO:0000313" key="2">
    <source>
        <dbReference type="Proteomes" id="UP000028990"/>
    </source>
</evidence>
<keyword evidence="2" id="KW-1185">Reference proteome</keyword>
<gene>
    <name evidence="1" type="ORF">H920_18148</name>
</gene>
<name>A0A091CRM9_FUKDA</name>
<evidence type="ECO:0000313" key="1">
    <source>
        <dbReference type="EMBL" id="KFO20468.1"/>
    </source>
</evidence>
<organism evidence="1 2">
    <name type="scientific">Fukomys damarensis</name>
    <name type="common">Damaraland mole rat</name>
    <name type="synonym">Cryptomys damarensis</name>
    <dbReference type="NCBI Taxonomy" id="885580"/>
    <lineage>
        <taxon>Eukaryota</taxon>
        <taxon>Metazoa</taxon>
        <taxon>Chordata</taxon>
        <taxon>Craniata</taxon>
        <taxon>Vertebrata</taxon>
        <taxon>Euteleostomi</taxon>
        <taxon>Mammalia</taxon>
        <taxon>Eutheria</taxon>
        <taxon>Euarchontoglires</taxon>
        <taxon>Glires</taxon>
        <taxon>Rodentia</taxon>
        <taxon>Hystricomorpha</taxon>
        <taxon>Bathyergidae</taxon>
        <taxon>Fukomys</taxon>
    </lineage>
</organism>
<proteinExistence type="predicted"/>
<sequence length="91" mass="9780">MRATAPRSKGRSAETVELRFIYCRRIILTCKVSLETHPASSRVGALDSGTSSSVHGLHVSHGSGEEDCSCVQAPDEGFANGKQNDAKRFCL</sequence>